<protein>
    <submittedName>
        <fullName evidence="3">N-acetylmuramoyl-L-alanine amidase CwlD</fullName>
        <ecNumber evidence="3">3.5.1.28</ecNumber>
    </submittedName>
</protein>
<dbReference type="Gene3D" id="3.40.630.40">
    <property type="entry name" value="Zn-dependent exopeptidases"/>
    <property type="match status" value="1"/>
</dbReference>
<dbReference type="NCBIfam" id="TIGR02883">
    <property type="entry name" value="spore_cwlD"/>
    <property type="match status" value="1"/>
</dbReference>
<dbReference type="Pfam" id="PF01520">
    <property type="entry name" value="Amidase_3"/>
    <property type="match status" value="1"/>
</dbReference>
<dbReference type="SUPFAM" id="SSF53187">
    <property type="entry name" value="Zn-dependent exopeptidases"/>
    <property type="match status" value="1"/>
</dbReference>
<feature type="domain" description="MurNAc-LAA" evidence="2">
    <location>
        <begin position="115"/>
        <end position="226"/>
    </location>
</feature>
<gene>
    <name evidence="3" type="primary">cwlD</name>
    <name evidence="3" type="ORF">ACFO4N_16370</name>
</gene>
<keyword evidence="1 3" id="KW-0378">Hydrolase</keyword>
<organism evidence="3 4">
    <name type="scientific">Camelliibacillus cellulosilyticus</name>
    <dbReference type="NCBI Taxonomy" id="2174486"/>
    <lineage>
        <taxon>Bacteria</taxon>
        <taxon>Bacillati</taxon>
        <taxon>Bacillota</taxon>
        <taxon>Bacilli</taxon>
        <taxon>Bacillales</taxon>
        <taxon>Sporolactobacillaceae</taxon>
        <taxon>Camelliibacillus</taxon>
    </lineage>
</organism>
<proteinExistence type="predicted"/>
<dbReference type="InterPro" id="IPR002508">
    <property type="entry name" value="MurNAc-LAA_cat"/>
</dbReference>
<dbReference type="InterPro" id="IPR050695">
    <property type="entry name" value="N-acetylmuramoyl_amidase_3"/>
</dbReference>
<dbReference type="GO" id="GO:0008745">
    <property type="term" value="F:N-acetylmuramoyl-L-alanine amidase activity"/>
    <property type="evidence" value="ECO:0007669"/>
    <property type="project" value="UniProtKB-EC"/>
</dbReference>
<dbReference type="EC" id="3.5.1.28" evidence="3"/>
<dbReference type="PANTHER" id="PTHR30404">
    <property type="entry name" value="N-ACETYLMURAMOYL-L-ALANINE AMIDASE"/>
    <property type="match status" value="1"/>
</dbReference>
<dbReference type="PANTHER" id="PTHR30404:SF0">
    <property type="entry name" value="N-ACETYLMURAMOYL-L-ALANINE AMIDASE AMIC"/>
    <property type="match status" value="1"/>
</dbReference>
<dbReference type="CDD" id="cd02696">
    <property type="entry name" value="MurNAc-LAA"/>
    <property type="match status" value="1"/>
</dbReference>
<dbReference type="Proteomes" id="UP001596022">
    <property type="component" value="Unassembled WGS sequence"/>
</dbReference>
<dbReference type="EMBL" id="JBHSFW010000018">
    <property type="protein sequence ID" value="MFC4620279.1"/>
    <property type="molecule type" value="Genomic_DNA"/>
</dbReference>
<sequence length="237" mass="26657">MSGRMKKIVIVLVGLLLIGFINYEILTRVSWNHWHLPLSGRIIVIDAGHGGPDGGAEGGDLVEKNIALNIAQNLRDYLQEAGALVIMTRDEDKDLADKDMEGLSRRKTQDLKRRAKMADQADADLFITIHLNAIPSSRWHGAQTFYHPKSLRNKQLAAFIQDSLRSSLNNTNRQAKAIEHIYLLKTAKMPAALVEAGFLSNPKERKLLGRKSYQKKISEAIYKGVLRFYTKEKPPQS</sequence>
<keyword evidence="4" id="KW-1185">Reference proteome</keyword>
<dbReference type="InterPro" id="IPR014234">
    <property type="entry name" value="Spore_CwlD"/>
</dbReference>
<reference evidence="4" key="1">
    <citation type="journal article" date="2019" name="Int. J. Syst. Evol. Microbiol.">
        <title>The Global Catalogue of Microorganisms (GCM) 10K type strain sequencing project: providing services to taxonomists for standard genome sequencing and annotation.</title>
        <authorList>
            <consortium name="The Broad Institute Genomics Platform"/>
            <consortium name="The Broad Institute Genome Sequencing Center for Infectious Disease"/>
            <person name="Wu L."/>
            <person name="Ma J."/>
        </authorList>
    </citation>
    <scope>NUCLEOTIDE SEQUENCE [LARGE SCALE GENOMIC DNA]</scope>
    <source>
        <strain evidence="4">CGMCC 1.16306</strain>
    </source>
</reference>
<dbReference type="RefSeq" id="WP_376847390.1">
    <property type="nucleotide sequence ID" value="NZ_JBHSFW010000018.1"/>
</dbReference>
<evidence type="ECO:0000259" key="2">
    <source>
        <dbReference type="SMART" id="SM00646"/>
    </source>
</evidence>
<name>A0ABV9GPW2_9BACL</name>
<accession>A0ABV9GPW2</accession>
<dbReference type="SMART" id="SM00646">
    <property type="entry name" value="Ami_3"/>
    <property type="match status" value="1"/>
</dbReference>
<evidence type="ECO:0000256" key="1">
    <source>
        <dbReference type="ARBA" id="ARBA00022801"/>
    </source>
</evidence>
<evidence type="ECO:0000313" key="3">
    <source>
        <dbReference type="EMBL" id="MFC4620279.1"/>
    </source>
</evidence>
<comment type="caution">
    <text evidence="3">The sequence shown here is derived from an EMBL/GenBank/DDBJ whole genome shotgun (WGS) entry which is preliminary data.</text>
</comment>
<evidence type="ECO:0000313" key="4">
    <source>
        <dbReference type="Proteomes" id="UP001596022"/>
    </source>
</evidence>